<name>A0A0M5IYT1_DROBS</name>
<dbReference type="Gene3D" id="3.30.300.30">
    <property type="match status" value="1"/>
</dbReference>
<dbReference type="Pfam" id="PF00501">
    <property type="entry name" value="AMP-binding"/>
    <property type="match status" value="1"/>
</dbReference>
<dbReference type="GO" id="GO:0005777">
    <property type="term" value="C:peroxisome"/>
    <property type="evidence" value="ECO:0007669"/>
    <property type="project" value="UniProtKB-SubCell"/>
</dbReference>
<reference evidence="5 6" key="1">
    <citation type="submission" date="2015-08" db="EMBL/GenBank/DDBJ databases">
        <title>Ancestral chromatin configuration constrains chromatin evolution on differentiating sex chromosomes in Drosophila.</title>
        <authorList>
            <person name="Zhou Q."/>
            <person name="Bachtrog D."/>
        </authorList>
    </citation>
    <scope>NUCLEOTIDE SEQUENCE [LARGE SCALE GENOMIC DNA]</scope>
    <source>
        <tissue evidence="5">Whole larvae</tissue>
    </source>
</reference>
<feature type="domain" description="AMP-dependent synthetase/ligase" evidence="3">
    <location>
        <begin position="36"/>
        <end position="391"/>
    </location>
</feature>
<dbReference type="InterPro" id="IPR025110">
    <property type="entry name" value="AMP-bd_C"/>
</dbReference>
<dbReference type="SMR" id="A0A0M5IYT1"/>
<dbReference type="SUPFAM" id="SSF56801">
    <property type="entry name" value="Acetyl-CoA synthetase-like"/>
    <property type="match status" value="1"/>
</dbReference>
<comment type="subcellular location">
    <subcellularLocation>
        <location evidence="1">Peroxisome</location>
    </subcellularLocation>
</comment>
<dbReference type="Pfam" id="PF13193">
    <property type="entry name" value="AMP-binding_C"/>
    <property type="match status" value="1"/>
</dbReference>
<dbReference type="InterPro" id="IPR045851">
    <property type="entry name" value="AMP-bd_C_sf"/>
</dbReference>
<sequence>MYKPEVSYDSAQNIWSSKQAPLLFPKDDSVGQIIFEVLQQHPKKIAQISATEGTVLTHEELLSNSMRIASYLRSLGLKQTDIVGIAARNTTHICSVVYACFFNGIAYHALNWKGQQTTIEKLFAITRPRIIFCDGDEYEKIKAATEQLQVKIITMRNYPEGSIRIEELLRTPIEENFSPARLENGNDQTLAILSSSGSTGLPKAVTARNTHGYFNECFAVTSDDIMFTNSTFDWMSGLMRSIIGGAFGAMSVIADADFDRAHVLSFLEKYKVTWCLFASGQLAQLVNCEEFEKTDLSSLRRILYGGGPCSVENQKQFRSKVQKGAMNFLYSMSEITGYGCINFYFDEKTNAVGRVTPGFQLKIINEHGKALGANEVGEVCHRSKQYWAGYYGDPAETSKMQDKDLWFHSGDLGYVDDDGFLYLVDRKKEMLKYINFKYYPREIEDIIAKMPGVADVCAFGIFSDEYGDEAAAVVVKMSGAQITAQDVVGYVQQHERAKHLHLHAGAIIVDDLKRLPNGKTDRKANKANFLQLKQQDALN</sequence>
<gene>
    <name evidence="5" type="ORF">Dbus_chr2Lg2146</name>
</gene>
<evidence type="ECO:0000313" key="6">
    <source>
        <dbReference type="Proteomes" id="UP000494163"/>
    </source>
</evidence>
<dbReference type="InterPro" id="IPR042099">
    <property type="entry name" value="ANL_N_sf"/>
</dbReference>
<keyword evidence="6" id="KW-1185">Reference proteome</keyword>
<dbReference type="PANTHER" id="PTHR24096">
    <property type="entry name" value="LONG-CHAIN-FATTY-ACID--COA LIGASE"/>
    <property type="match status" value="1"/>
</dbReference>
<dbReference type="OrthoDB" id="10253869at2759"/>
<dbReference type="InterPro" id="IPR000873">
    <property type="entry name" value="AMP-dep_synth/lig_dom"/>
</dbReference>
<accession>A0A0M5IYT1</accession>
<evidence type="ECO:0000259" key="3">
    <source>
        <dbReference type="Pfam" id="PF00501"/>
    </source>
</evidence>
<dbReference type="EMBL" id="CP012523">
    <property type="protein sequence ID" value="ALC40061.1"/>
    <property type="molecule type" value="Genomic_DNA"/>
</dbReference>
<dbReference type="GO" id="GO:0046949">
    <property type="term" value="P:fatty-acyl-CoA biosynthetic process"/>
    <property type="evidence" value="ECO:0007669"/>
    <property type="project" value="TreeGrafter"/>
</dbReference>
<dbReference type="Gene3D" id="3.40.50.12780">
    <property type="entry name" value="N-terminal domain of ligase-like"/>
    <property type="match status" value="1"/>
</dbReference>
<protein>
    <submittedName>
        <fullName evidence="5">Maker576</fullName>
    </submittedName>
</protein>
<evidence type="ECO:0000256" key="2">
    <source>
        <dbReference type="ARBA" id="ARBA00023140"/>
    </source>
</evidence>
<evidence type="ECO:0000313" key="5">
    <source>
        <dbReference type="EMBL" id="ALC40061.1"/>
    </source>
</evidence>
<dbReference type="CDD" id="cd05911">
    <property type="entry name" value="Firefly_Luc_like"/>
    <property type="match status" value="1"/>
</dbReference>
<dbReference type="PANTHER" id="PTHR24096:SF353">
    <property type="entry name" value="GH16244P-RELATED"/>
    <property type="match status" value="1"/>
</dbReference>
<proteinExistence type="predicted"/>
<dbReference type="Proteomes" id="UP000494163">
    <property type="component" value="Chromosome 2L"/>
</dbReference>
<dbReference type="FunFam" id="3.40.50.12780:FF:000025">
    <property type="entry name" value="luciferin 4-monooxygenase"/>
    <property type="match status" value="1"/>
</dbReference>
<evidence type="ECO:0000259" key="4">
    <source>
        <dbReference type="Pfam" id="PF13193"/>
    </source>
</evidence>
<feature type="domain" description="AMP-binding enzyme C-terminal" evidence="4">
    <location>
        <begin position="442"/>
        <end position="519"/>
    </location>
</feature>
<dbReference type="STRING" id="30019.A0A0M5IYT1"/>
<organism evidence="5 6">
    <name type="scientific">Drosophila busckii</name>
    <name type="common">Fruit fly</name>
    <dbReference type="NCBI Taxonomy" id="30019"/>
    <lineage>
        <taxon>Eukaryota</taxon>
        <taxon>Metazoa</taxon>
        <taxon>Ecdysozoa</taxon>
        <taxon>Arthropoda</taxon>
        <taxon>Hexapoda</taxon>
        <taxon>Insecta</taxon>
        <taxon>Pterygota</taxon>
        <taxon>Neoptera</taxon>
        <taxon>Endopterygota</taxon>
        <taxon>Diptera</taxon>
        <taxon>Brachycera</taxon>
        <taxon>Muscomorpha</taxon>
        <taxon>Ephydroidea</taxon>
        <taxon>Drosophilidae</taxon>
        <taxon>Drosophila</taxon>
    </lineage>
</organism>
<dbReference type="OMA" id="TETHGFI"/>
<evidence type="ECO:0000256" key="1">
    <source>
        <dbReference type="ARBA" id="ARBA00004275"/>
    </source>
</evidence>
<keyword evidence="2" id="KW-0576">Peroxisome</keyword>
<dbReference type="GO" id="GO:0004467">
    <property type="term" value="F:long-chain fatty acid-CoA ligase activity"/>
    <property type="evidence" value="ECO:0007669"/>
    <property type="project" value="TreeGrafter"/>
</dbReference>
<dbReference type="AlphaFoldDB" id="A0A0M5IYT1"/>